<accession>A0A382J3A1</accession>
<gene>
    <name evidence="2" type="ORF">METZ01_LOCUS258155</name>
</gene>
<dbReference type="SUPFAM" id="SSF50891">
    <property type="entry name" value="Cyclophilin-like"/>
    <property type="match status" value="1"/>
</dbReference>
<reference evidence="2" key="1">
    <citation type="submission" date="2018-05" db="EMBL/GenBank/DDBJ databases">
        <authorList>
            <person name="Lanie J.A."/>
            <person name="Ng W.-L."/>
            <person name="Kazmierczak K.M."/>
            <person name="Andrzejewski T.M."/>
            <person name="Davidsen T.M."/>
            <person name="Wayne K.J."/>
            <person name="Tettelin H."/>
            <person name="Glass J.I."/>
            <person name="Rusch D."/>
            <person name="Podicherti R."/>
            <person name="Tsui H.-C.T."/>
            <person name="Winkler M.E."/>
        </authorList>
    </citation>
    <scope>NUCLEOTIDE SEQUENCE</scope>
</reference>
<dbReference type="InterPro" id="IPR029000">
    <property type="entry name" value="Cyclophilin-like_dom_sf"/>
</dbReference>
<proteinExistence type="predicted"/>
<dbReference type="InterPro" id="IPR002130">
    <property type="entry name" value="Cyclophilin-type_PPIase_dom"/>
</dbReference>
<evidence type="ECO:0000313" key="2">
    <source>
        <dbReference type="EMBL" id="SVC05301.1"/>
    </source>
</evidence>
<evidence type="ECO:0000259" key="1">
    <source>
        <dbReference type="Pfam" id="PF00160"/>
    </source>
</evidence>
<organism evidence="2">
    <name type="scientific">marine metagenome</name>
    <dbReference type="NCBI Taxonomy" id="408172"/>
    <lineage>
        <taxon>unclassified sequences</taxon>
        <taxon>metagenomes</taxon>
        <taxon>ecological metagenomes</taxon>
    </lineage>
</organism>
<dbReference type="Pfam" id="PF00160">
    <property type="entry name" value="Pro_isomerase"/>
    <property type="match status" value="1"/>
</dbReference>
<protein>
    <recommendedName>
        <fullName evidence="1">PPIase cyclophilin-type domain-containing protein</fullName>
    </recommendedName>
</protein>
<dbReference type="GO" id="GO:0003755">
    <property type="term" value="F:peptidyl-prolyl cis-trans isomerase activity"/>
    <property type="evidence" value="ECO:0007669"/>
    <property type="project" value="InterPro"/>
</dbReference>
<dbReference type="AlphaFoldDB" id="A0A382J3A1"/>
<dbReference type="Gene3D" id="2.40.100.10">
    <property type="entry name" value="Cyclophilin-like"/>
    <property type="match status" value="1"/>
</dbReference>
<feature type="non-terminal residue" evidence="2">
    <location>
        <position position="70"/>
    </location>
</feature>
<sequence>MGDIDLELYPDRAPVTTANFLAYLDAGHYNGGGFYRVVRYDNDNGNPKIEVIQGGADEDGRGAFPAIAHE</sequence>
<dbReference type="EMBL" id="UINC01070843">
    <property type="protein sequence ID" value="SVC05301.1"/>
    <property type="molecule type" value="Genomic_DNA"/>
</dbReference>
<name>A0A382J3A1_9ZZZZ</name>
<feature type="domain" description="PPIase cyclophilin-type" evidence="1">
    <location>
        <begin position="2"/>
        <end position="56"/>
    </location>
</feature>